<keyword evidence="3" id="KW-1185">Reference proteome</keyword>
<evidence type="ECO:0000313" key="3">
    <source>
        <dbReference type="Proteomes" id="UP001320876"/>
    </source>
</evidence>
<feature type="region of interest" description="Disordered" evidence="1">
    <location>
        <begin position="18"/>
        <end position="48"/>
    </location>
</feature>
<accession>A0ABT3GPK3</accession>
<organism evidence="2 3">
    <name type="scientific">Luteolibacter arcticus</name>
    <dbReference type="NCBI Taxonomy" id="1581411"/>
    <lineage>
        <taxon>Bacteria</taxon>
        <taxon>Pseudomonadati</taxon>
        <taxon>Verrucomicrobiota</taxon>
        <taxon>Verrucomicrobiia</taxon>
        <taxon>Verrucomicrobiales</taxon>
        <taxon>Verrucomicrobiaceae</taxon>
        <taxon>Luteolibacter</taxon>
    </lineage>
</organism>
<name>A0ABT3GPK3_9BACT</name>
<dbReference type="EMBL" id="JAPDDT010000014">
    <property type="protein sequence ID" value="MCW1925398.1"/>
    <property type="molecule type" value="Genomic_DNA"/>
</dbReference>
<gene>
    <name evidence="2" type="ORF">OKA05_22750</name>
</gene>
<reference evidence="2 3" key="1">
    <citation type="submission" date="2022-10" db="EMBL/GenBank/DDBJ databases">
        <title>Luteolibacter arcticus strain CCTCC AB 2014275, whole genome shotgun sequencing project.</title>
        <authorList>
            <person name="Zhao G."/>
            <person name="Shen L."/>
        </authorList>
    </citation>
    <scope>NUCLEOTIDE SEQUENCE [LARGE SCALE GENOMIC DNA]</scope>
    <source>
        <strain evidence="2 3">CCTCC AB 2014275</strain>
    </source>
</reference>
<evidence type="ECO:0008006" key="4">
    <source>
        <dbReference type="Google" id="ProtNLM"/>
    </source>
</evidence>
<dbReference type="RefSeq" id="WP_264489506.1">
    <property type="nucleotide sequence ID" value="NZ_JAPDDT010000014.1"/>
</dbReference>
<protein>
    <recommendedName>
        <fullName evidence="4">Integrase</fullName>
    </recommendedName>
</protein>
<evidence type="ECO:0000256" key="1">
    <source>
        <dbReference type="SAM" id="MobiDB-lite"/>
    </source>
</evidence>
<comment type="caution">
    <text evidence="2">The sequence shown here is derived from an EMBL/GenBank/DDBJ whole genome shotgun (WGS) entry which is preliminary data.</text>
</comment>
<evidence type="ECO:0000313" key="2">
    <source>
        <dbReference type="EMBL" id="MCW1925398.1"/>
    </source>
</evidence>
<dbReference type="Proteomes" id="UP001320876">
    <property type="component" value="Unassembled WGS sequence"/>
</dbReference>
<sequence length="48" mass="5382">MTPTKTKGIARLKEGQWRVKSVQEAPRGTDGKSTGKSWLTLVRVDRAR</sequence>
<proteinExistence type="predicted"/>